<proteinExistence type="predicted"/>
<dbReference type="Proteomes" id="UP000694044">
    <property type="component" value="Unassembled WGS sequence"/>
</dbReference>
<accession>A0A8T1VUV0</accession>
<evidence type="ECO:0000256" key="1">
    <source>
        <dbReference type="SAM" id="Coils"/>
    </source>
</evidence>
<feature type="coiled-coil region" evidence="1">
    <location>
        <begin position="63"/>
        <end position="131"/>
    </location>
</feature>
<evidence type="ECO:0008006" key="5">
    <source>
        <dbReference type="Google" id="ProtNLM"/>
    </source>
</evidence>
<evidence type="ECO:0000313" key="4">
    <source>
        <dbReference type="Proteomes" id="UP000694044"/>
    </source>
</evidence>
<reference evidence="3" key="1">
    <citation type="submission" date="2021-02" db="EMBL/GenBank/DDBJ databases">
        <authorList>
            <person name="Palmer J.M."/>
        </authorList>
    </citation>
    <scope>NUCLEOTIDE SEQUENCE</scope>
    <source>
        <strain evidence="3">SCRP734</strain>
    </source>
</reference>
<keyword evidence="1" id="KW-0175">Coiled coil</keyword>
<organism evidence="3 4">
    <name type="scientific">Phytophthora pseudosyringae</name>
    <dbReference type="NCBI Taxonomy" id="221518"/>
    <lineage>
        <taxon>Eukaryota</taxon>
        <taxon>Sar</taxon>
        <taxon>Stramenopiles</taxon>
        <taxon>Oomycota</taxon>
        <taxon>Peronosporomycetes</taxon>
        <taxon>Peronosporales</taxon>
        <taxon>Peronosporaceae</taxon>
        <taxon>Phytophthora</taxon>
    </lineage>
</organism>
<name>A0A8T1VUV0_9STRA</name>
<feature type="compositionally biased region" description="Low complexity" evidence="2">
    <location>
        <begin position="1"/>
        <end position="17"/>
    </location>
</feature>
<evidence type="ECO:0000256" key="2">
    <source>
        <dbReference type="SAM" id="MobiDB-lite"/>
    </source>
</evidence>
<gene>
    <name evidence="3" type="ORF">PHYPSEUDO_002013</name>
</gene>
<protein>
    <recommendedName>
        <fullName evidence="5">BZIP domain-containing protein</fullName>
    </recommendedName>
</protein>
<feature type="compositionally biased region" description="Basic and acidic residues" evidence="2">
    <location>
        <begin position="20"/>
        <end position="59"/>
    </location>
</feature>
<sequence length="156" mass="17372">MATSSSRGSRASLLLVSESASHDDAEPDPEAEHAAYPKARDAARPTSLDVRRQRNRESMRRARVRLCEQKSEMQQQIWRLEAQLATLIAAAEAQHSASVAFGQLVLQTERLRSQKRQLEETLRQFEGFRAKLGAETQQELGVAATGETRPGAWSKS</sequence>
<dbReference type="AlphaFoldDB" id="A0A8T1VUV0"/>
<dbReference type="EMBL" id="JAGDFM010000132">
    <property type="protein sequence ID" value="KAG7385001.1"/>
    <property type="molecule type" value="Genomic_DNA"/>
</dbReference>
<evidence type="ECO:0000313" key="3">
    <source>
        <dbReference type="EMBL" id="KAG7385001.1"/>
    </source>
</evidence>
<keyword evidence="4" id="KW-1185">Reference proteome</keyword>
<feature type="region of interest" description="Disordered" evidence="2">
    <location>
        <begin position="1"/>
        <end position="59"/>
    </location>
</feature>
<comment type="caution">
    <text evidence="3">The sequence shown here is derived from an EMBL/GenBank/DDBJ whole genome shotgun (WGS) entry which is preliminary data.</text>
</comment>